<evidence type="ECO:0000313" key="3">
    <source>
        <dbReference type="Proteomes" id="UP000799324"/>
    </source>
</evidence>
<feature type="region of interest" description="Disordered" evidence="1">
    <location>
        <begin position="88"/>
        <end position="110"/>
    </location>
</feature>
<sequence>MHGHGTSDGISKSTLHEESSDYPGWLIELGHLALKLGFQSDRIFDLTQMNAELSDIRKHLRCERPGVLFDASSERFEAEALQRQERLVDFDRRKSSPKPSMSADEPDPEVESDECVTLFLPNIHRTLRQQPRQYLTSFGRIVLVLVSFLGQVDMQAGNIMETHFTPADY</sequence>
<accession>A0A6A6SI02</accession>
<gene>
    <name evidence="2" type="ORF">K491DRAFT_685481</name>
</gene>
<evidence type="ECO:0000256" key="1">
    <source>
        <dbReference type="SAM" id="MobiDB-lite"/>
    </source>
</evidence>
<protein>
    <submittedName>
        <fullName evidence="2">Uncharacterized protein</fullName>
    </submittedName>
</protein>
<evidence type="ECO:0000313" key="2">
    <source>
        <dbReference type="EMBL" id="KAF2647495.1"/>
    </source>
</evidence>
<name>A0A6A6SI02_9PLEO</name>
<organism evidence="2 3">
    <name type="scientific">Lophiostoma macrostomum CBS 122681</name>
    <dbReference type="NCBI Taxonomy" id="1314788"/>
    <lineage>
        <taxon>Eukaryota</taxon>
        <taxon>Fungi</taxon>
        <taxon>Dikarya</taxon>
        <taxon>Ascomycota</taxon>
        <taxon>Pezizomycotina</taxon>
        <taxon>Dothideomycetes</taxon>
        <taxon>Pleosporomycetidae</taxon>
        <taxon>Pleosporales</taxon>
        <taxon>Lophiostomataceae</taxon>
        <taxon>Lophiostoma</taxon>
    </lineage>
</organism>
<dbReference type="AlphaFoldDB" id="A0A6A6SI02"/>
<keyword evidence="3" id="KW-1185">Reference proteome</keyword>
<dbReference type="Proteomes" id="UP000799324">
    <property type="component" value="Unassembled WGS sequence"/>
</dbReference>
<dbReference type="OrthoDB" id="4227485at2759"/>
<reference evidence="2" key="1">
    <citation type="journal article" date="2020" name="Stud. Mycol.">
        <title>101 Dothideomycetes genomes: a test case for predicting lifestyles and emergence of pathogens.</title>
        <authorList>
            <person name="Haridas S."/>
            <person name="Albert R."/>
            <person name="Binder M."/>
            <person name="Bloem J."/>
            <person name="Labutti K."/>
            <person name="Salamov A."/>
            <person name="Andreopoulos B."/>
            <person name="Baker S."/>
            <person name="Barry K."/>
            <person name="Bills G."/>
            <person name="Bluhm B."/>
            <person name="Cannon C."/>
            <person name="Castanera R."/>
            <person name="Culley D."/>
            <person name="Daum C."/>
            <person name="Ezra D."/>
            <person name="Gonzalez J."/>
            <person name="Henrissat B."/>
            <person name="Kuo A."/>
            <person name="Liang C."/>
            <person name="Lipzen A."/>
            <person name="Lutzoni F."/>
            <person name="Magnuson J."/>
            <person name="Mondo S."/>
            <person name="Nolan M."/>
            <person name="Ohm R."/>
            <person name="Pangilinan J."/>
            <person name="Park H.-J."/>
            <person name="Ramirez L."/>
            <person name="Alfaro M."/>
            <person name="Sun H."/>
            <person name="Tritt A."/>
            <person name="Yoshinaga Y."/>
            <person name="Zwiers L.-H."/>
            <person name="Turgeon B."/>
            <person name="Goodwin S."/>
            <person name="Spatafora J."/>
            <person name="Crous P."/>
            <person name="Grigoriev I."/>
        </authorList>
    </citation>
    <scope>NUCLEOTIDE SEQUENCE</scope>
    <source>
        <strain evidence="2">CBS 122681</strain>
    </source>
</reference>
<dbReference type="Pfam" id="PF12520">
    <property type="entry name" value="DUF3723"/>
    <property type="match status" value="1"/>
</dbReference>
<proteinExistence type="predicted"/>
<dbReference type="EMBL" id="MU004613">
    <property type="protein sequence ID" value="KAF2647495.1"/>
    <property type="molecule type" value="Genomic_DNA"/>
</dbReference>
<dbReference type="InterPro" id="IPR022198">
    <property type="entry name" value="DUF3723"/>
</dbReference>